<feature type="compositionally biased region" description="Basic and acidic residues" evidence="1">
    <location>
        <begin position="320"/>
        <end position="333"/>
    </location>
</feature>
<keyword evidence="4" id="KW-1185">Reference proteome</keyword>
<accession>A0ABR1ITL1</accession>
<keyword evidence="2" id="KW-1133">Transmembrane helix</keyword>
<feature type="region of interest" description="Disordered" evidence="1">
    <location>
        <begin position="309"/>
        <end position="345"/>
    </location>
</feature>
<proteinExistence type="predicted"/>
<dbReference type="InterPro" id="IPR028000">
    <property type="entry name" value="Pma1"/>
</dbReference>
<sequence>MGLEHIRVLKAVNHANLLNRKRAADDCLTGGLYKTPASGSSFDALYPLNITWDPSCLTPANDKADIYLFAPSQSNPRLHLWSGVTFSDGSYNTTVKPKWYNSSSEENLQLLIIQHGDAPFMATLPAGPVFTAKYTAPSDGSTPEIADISSNSASTDAGVTVVDAKTESESSHKGKIAAAVLLPLLAIIALCVFAYFKLSRAKGKEKRRAWAEGVDKRMSTISTGWQSMSAAGAQAAIRNSMAVGDPRASSFSFGAIRPPSSVYPAEGGQAGVGVYASPEMVQRSPGVGLRSSAHSNALAATRVSRVSFAESVNSRPHGRPSGESRRSAYERRSQAGTSRAFHYGADEMPPMPDGAAERASMFVGGFVNPSLGRLHVNTSSTTVNTTGHASRLSRFDEVYADNSYDSYLSSVNGTTQEPVRASARVDSMYAAYGAYAYGGEDIGVVSPKQTSGPMALKEEDVGPALSMMRVQEQEDLALAHSNAQAYSAALGQTGLAPERLPSFPTPVHYDYSTSVPGQFTDRNETLFTTSPVNDAFPAGTSFGQAMAITESPISTTYTSNYFPPTPAAGTSSFSESRSGSLDETPKSPMTGMAPPVVGMSPDDMLRMYAERNKDRASIRVKSPLSRSGTPAQRSGSVDNAPTPAPATPGAYSATRGAYGVVGFDD</sequence>
<feature type="compositionally biased region" description="Polar residues" evidence="1">
    <location>
        <begin position="624"/>
        <end position="639"/>
    </location>
</feature>
<keyword evidence="2" id="KW-0472">Membrane</keyword>
<feature type="region of interest" description="Disordered" evidence="1">
    <location>
        <begin position="615"/>
        <end position="665"/>
    </location>
</feature>
<feature type="region of interest" description="Disordered" evidence="1">
    <location>
        <begin position="567"/>
        <end position="601"/>
    </location>
</feature>
<organism evidence="3 4">
    <name type="scientific">Marasmiellus scandens</name>
    <dbReference type="NCBI Taxonomy" id="2682957"/>
    <lineage>
        <taxon>Eukaryota</taxon>
        <taxon>Fungi</taxon>
        <taxon>Dikarya</taxon>
        <taxon>Basidiomycota</taxon>
        <taxon>Agaricomycotina</taxon>
        <taxon>Agaricomycetes</taxon>
        <taxon>Agaricomycetidae</taxon>
        <taxon>Agaricales</taxon>
        <taxon>Marasmiineae</taxon>
        <taxon>Omphalotaceae</taxon>
        <taxon>Marasmiellus</taxon>
    </lineage>
</organism>
<gene>
    <name evidence="3" type="ORF">VKT23_016860</name>
</gene>
<evidence type="ECO:0000256" key="1">
    <source>
        <dbReference type="SAM" id="MobiDB-lite"/>
    </source>
</evidence>
<comment type="caution">
    <text evidence="3">The sequence shown here is derived from an EMBL/GenBank/DDBJ whole genome shotgun (WGS) entry which is preliminary data.</text>
</comment>
<feature type="transmembrane region" description="Helical" evidence="2">
    <location>
        <begin position="176"/>
        <end position="198"/>
    </location>
</feature>
<dbReference type="Proteomes" id="UP001498398">
    <property type="component" value="Unassembled WGS sequence"/>
</dbReference>
<name>A0ABR1ITL1_9AGAR</name>
<evidence type="ECO:0000313" key="4">
    <source>
        <dbReference type="Proteomes" id="UP001498398"/>
    </source>
</evidence>
<dbReference type="EMBL" id="JBANRG010000066">
    <property type="protein sequence ID" value="KAK7440784.1"/>
    <property type="molecule type" value="Genomic_DNA"/>
</dbReference>
<evidence type="ECO:0000313" key="3">
    <source>
        <dbReference type="EMBL" id="KAK7440784.1"/>
    </source>
</evidence>
<keyword evidence="2" id="KW-0812">Transmembrane</keyword>
<dbReference type="Pfam" id="PF14610">
    <property type="entry name" value="Psg1"/>
    <property type="match status" value="1"/>
</dbReference>
<evidence type="ECO:0000256" key="2">
    <source>
        <dbReference type="SAM" id="Phobius"/>
    </source>
</evidence>
<protein>
    <submittedName>
        <fullName evidence="3">Uncharacterized protein</fullName>
    </submittedName>
</protein>
<reference evidence="3 4" key="1">
    <citation type="submission" date="2024-01" db="EMBL/GenBank/DDBJ databases">
        <title>A draft genome for the cacao thread blight pathogen Marasmiellus scandens.</title>
        <authorList>
            <person name="Baruah I.K."/>
            <person name="Leung J."/>
            <person name="Bukari Y."/>
            <person name="Amoako-Attah I."/>
            <person name="Meinhardt L.W."/>
            <person name="Bailey B.A."/>
            <person name="Cohen S.P."/>
        </authorList>
    </citation>
    <scope>NUCLEOTIDE SEQUENCE [LARGE SCALE GENOMIC DNA]</scope>
    <source>
        <strain evidence="3 4">GH-19</strain>
    </source>
</reference>